<evidence type="ECO:0000256" key="1">
    <source>
        <dbReference type="ARBA" id="ARBA00022723"/>
    </source>
</evidence>
<dbReference type="SUPFAM" id="SSF53187">
    <property type="entry name" value="Zn-dependent exopeptidases"/>
    <property type="match status" value="1"/>
</dbReference>
<comment type="caution">
    <text evidence="5">The sequence shown here is derived from an EMBL/GenBank/DDBJ whole genome shotgun (WGS) entry which is preliminary data.</text>
</comment>
<dbReference type="PANTHER" id="PTHR43808:SF32">
    <property type="entry name" value="ARGE_DAPE-RELATED DEACYLASE"/>
    <property type="match status" value="1"/>
</dbReference>
<dbReference type="Proteomes" id="UP001172681">
    <property type="component" value="Unassembled WGS sequence"/>
</dbReference>
<organism evidence="5 6">
    <name type="scientific">Knufia peltigerae</name>
    <dbReference type="NCBI Taxonomy" id="1002370"/>
    <lineage>
        <taxon>Eukaryota</taxon>
        <taxon>Fungi</taxon>
        <taxon>Dikarya</taxon>
        <taxon>Ascomycota</taxon>
        <taxon>Pezizomycotina</taxon>
        <taxon>Eurotiomycetes</taxon>
        <taxon>Chaetothyriomycetidae</taxon>
        <taxon>Chaetothyriales</taxon>
        <taxon>Trichomeriaceae</taxon>
        <taxon>Knufia</taxon>
    </lineage>
</organism>
<evidence type="ECO:0000256" key="2">
    <source>
        <dbReference type="ARBA" id="ARBA00022801"/>
    </source>
</evidence>
<proteinExistence type="predicted"/>
<dbReference type="Gene3D" id="3.30.70.360">
    <property type="match status" value="1"/>
</dbReference>
<keyword evidence="1" id="KW-0479">Metal-binding</keyword>
<keyword evidence="6" id="KW-1185">Reference proteome</keyword>
<dbReference type="GO" id="GO:0016787">
    <property type="term" value="F:hydrolase activity"/>
    <property type="evidence" value="ECO:0007669"/>
    <property type="project" value="UniProtKB-KW"/>
</dbReference>
<keyword evidence="2" id="KW-0378">Hydrolase</keyword>
<feature type="region of interest" description="Disordered" evidence="3">
    <location>
        <begin position="102"/>
        <end position="143"/>
    </location>
</feature>
<gene>
    <name evidence="5" type="ORF">H2204_010066</name>
</gene>
<dbReference type="InterPro" id="IPR036264">
    <property type="entry name" value="Bact_exopeptidase_dim_dom"/>
</dbReference>
<feature type="domain" description="Peptidase M20 dimerisation" evidence="4">
    <location>
        <begin position="231"/>
        <end position="274"/>
    </location>
</feature>
<feature type="compositionally biased region" description="Basic and acidic residues" evidence="3">
    <location>
        <begin position="102"/>
        <end position="111"/>
    </location>
</feature>
<dbReference type="InterPro" id="IPR011650">
    <property type="entry name" value="Peptidase_M20_dimer"/>
</dbReference>
<evidence type="ECO:0000313" key="6">
    <source>
        <dbReference type="Proteomes" id="UP001172681"/>
    </source>
</evidence>
<feature type="region of interest" description="Disordered" evidence="3">
    <location>
        <begin position="67"/>
        <end position="87"/>
    </location>
</feature>
<sequence length="392" mass="41353">MDRKSFIDLIDSEQDEHVKLLQAFVRAPSTNPPGDTLDAANVLRESLERQGVPVGVIAPQGASKPNLVEDFACGEDDDGDSSGNGGGKKVVMNGHIDVFPVDESRGGEWKHGRGPWSGHNDGKLHLGKGRGGHEGRNGGEPEEDWEVVGFSGTMGTATGGKGDVMIDAEPGGLPSGRFGEKGTLRRRGRTGWLRGSSTRPVKIEEDVHPDLDRSIVDHMGPAGGEGPRLDEITGKGASEDMLRPTVNVGVMRGGGIKVNMIPDRCAVEVDVRLPHRPDRGGRPADQARGVKVEYAVQEAASNPSSHGAVDHEMIARLAGAGEEVTGRESLAVPGLGATDAKFWRSHGVPAFVYGVGPRTMAAAVDDRVGVDEFVSVVKVHAAAVWDYLGGAQ</sequence>
<protein>
    <recommendedName>
        <fullName evidence="4">Peptidase M20 dimerisation domain-containing protein</fullName>
    </recommendedName>
</protein>
<dbReference type="InterPro" id="IPR050072">
    <property type="entry name" value="Peptidase_M20A"/>
</dbReference>
<dbReference type="PANTHER" id="PTHR43808">
    <property type="entry name" value="ACETYLORNITHINE DEACETYLASE"/>
    <property type="match status" value="1"/>
</dbReference>
<evidence type="ECO:0000259" key="4">
    <source>
        <dbReference type="Pfam" id="PF07687"/>
    </source>
</evidence>
<dbReference type="AlphaFoldDB" id="A0AA38XX04"/>
<dbReference type="SUPFAM" id="SSF55031">
    <property type="entry name" value="Bacterial exopeptidase dimerisation domain"/>
    <property type="match status" value="1"/>
</dbReference>
<reference evidence="5" key="1">
    <citation type="submission" date="2022-10" db="EMBL/GenBank/DDBJ databases">
        <title>Culturing micro-colonial fungi from biological soil crusts in the Mojave desert and describing Neophaeococcomyces mojavensis, and introducing the new genera and species Taxawa tesnikishii.</title>
        <authorList>
            <person name="Kurbessoian T."/>
            <person name="Stajich J.E."/>
        </authorList>
    </citation>
    <scope>NUCLEOTIDE SEQUENCE</scope>
    <source>
        <strain evidence="5">TK_35</strain>
    </source>
</reference>
<accession>A0AA38XX04</accession>
<evidence type="ECO:0000256" key="3">
    <source>
        <dbReference type="SAM" id="MobiDB-lite"/>
    </source>
</evidence>
<dbReference type="EMBL" id="JAPDRN010000082">
    <property type="protein sequence ID" value="KAJ9626677.1"/>
    <property type="molecule type" value="Genomic_DNA"/>
</dbReference>
<dbReference type="Pfam" id="PF07687">
    <property type="entry name" value="M20_dimer"/>
    <property type="match status" value="1"/>
</dbReference>
<evidence type="ECO:0000313" key="5">
    <source>
        <dbReference type="EMBL" id="KAJ9626677.1"/>
    </source>
</evidence>
<name>A0AA38XX04_9EURO</name>
<dbReference type="Gene3D" id="3.40.630.10">
    <property type="entry name" value="Zn peptidases"/>
    <property type="match status" value="2"/>
</dbReference>